<dbReference type="RefSeq" id="WP_090133978.1">
    <property type="nucleotide sequence ID" value="NZ_FOLY01000004.1"/>
</dbReference>
<organism evidence="2 3">
    <name type="scientific">Kushneria avicenniae</name>
    <dbReference type="NCBI Taxonomy" id="402385"/>
    <lineage>
        <taxon>Bacteria</taxon>
        <taxon>Pseudomonadati</taxon>
        <taxon>Pseudomonadota</taxon>
        <taxon>Gammaproteobacteria</taxon>
        <taxon>Oceanospirillales</taxon>
        <taxon>Halomonadaceae</taxon>
        <taxon>Kushneria</taxon>
    </lineage>
</organism>
<evidence type="ECO:0000313" key="2">
    <source>
        <dbReference type="EMBL" id="SFC65732.1"/>
    </source>
</evidence>
<evidence type="ECO:0000259" key="1">
    <source>
        <dbReference type="Pfam" id="PF13439"/>
    </source>
</evidence>
<evidence type="ECO:0000313" key="3">
    <source>
        <dbReference type="Proteomes" id="UP000199046"/>
    </source>
</evidence>
<dbReference type="Proteomes" id="UP000199046">
    <property type="component" value="Unassembled WGS sequence"/>
</dbReference>
<proteinExistence type="predicted"/>
<dbReference type="Pfam" id="PF13692">
    <property type="entry name" value="Glyco_trans_1_4"/>
    <property type="match status" value="1"/>
</dbReference>
<keyword evidence="3" id="KW-1185">Reference proteome</keyword>
<dbReference type="EMBL" id="FOLY01000004">
    <property type="protein sequence ID" value="SFC65732.1"/>
    <property type="molecule type" value="Genomic_DNA"/>
</dbReference>
<sequence length="489" mass="53450">MNILMFTNTYSPIVGGVSESVQRFVECFRAAGHRVLVVAPTLDGQPETETDVIRVPAMQRFNGSDFSLPVTMPGSLDEAIRAFAPDIVHSNHPFLLGDTAVRVAQGRGLPLVFTHHTLYEHYTHYVPGNSPVMQRFALALSNGYSELCDTVIAPSESIRTILRERGVRAELEVVPSGVDIERFAEGNREYWRAHFGIDEQAHVVGHVGRLAQEKNLPFLTRSVCRALSEHPEMHFMVVGDGDERDAILTQAHQMGVGERVHLTGVLKAQALIDAYHAMDSFAFASFSETQGMVVVEAMAAGLPVVALDATGVREVLSHERNGLLLPEQDEQAFARALGSLSDPQRCQSLREGAMATAAGFDTCKCADQCLAVYERLLTAHRNKASSLGNNQTTWEQARARLEAEWNLLCHRGTVLRRVFGGSKRVAPRMRPAPPTGQRVPLVEGSLTPLTQGHHLHPGNNTSITPGEVTLMQLQDDLEGGVSSKSADKS</sequence>
<keyword evidence="2" id="KW-0808">Transferase</keyword>
<dbReference type="Gene3D" id="3.40.50.2000">
    <property type="entry name" value="Glycogen Phosphorylase B"/>
    <property type="match status" value="2"/>
</dbReference>
<dbReference type="Pfam" id="PF13439">
    <property type="entry name" value="Glyco_transf_4"/>
    <property type="match status" value="1"/>
</dbReference>
<dbReference type="InterPro" id="IPR028098">
    <property type="entry name" value="Glyco_trans_4-like_N"/>
</dbReference>
<dbReference type="SUPFAM" id="SSF53756">
    <property type="entry name" value="UDP-Glycosyltransferase/glycogen phosphorylase"/>
    <property type="match status" value="1"/>
</dbReference>
<feature type="domain" description="Glycosyltransferase subfamily 4-like N-terminal" evidence="1">
    <location>
        <begin position="14"/>
        <end position="182"/>
    </location>
</feature>
<accession>A0A1I1KZL9</accession>
<dbReference type="STRING" id="402385.SAMN05421848_2254"/>
<protein>
    <submittedName>
        <fullName evidence="2">Glycosyltransferase involved in cell wall bisynthesis</fullName>
    </submittedName>
</protein>
<dbReference type="OrthoDB" id="9802525at2"/>
<dbReference type="GO" id="GO:0016757">
    <property type="term" value="F:glycosyltransferase activity"/>
    <property type="evidence" value="ECO:0007669"/>
    <property type="project" value="TreeGrafter"/>
</dbReference>
<dbReference type="InterPro" id="IPR050194">
    <property type="entry name" value="Glycosyltransferase_grp1"/>
</dbReference>
<dbReference type="PANTHER" id="PTHR45947">
    <property type="entry name" value="SULFOQUINOVOSYL TRANSFERASE SQD2"/>
    <property type="match status" value="1"/>
</dbReference>
<dbReference type="AlphaFoldDB" id="A0A1I1KZL9"/>
<name>A0A1I1KZL9_9GAMM</name>
<dbReference type="PANTHER" id="PTHR45947:SF3">
    <property type="entry name" value="SULFOQUINOVOSYL TRANSFERASE SQD2"/>
    <property type="match status" value="1"/>
</dbReference>
<gene>
    <name evidence="2" type="ORF">SAMN05421848_2254</name>
</gene>
<reference evidence="3" key="1">
    <citation type="submission" date="2016-10" db="EMBL/GenBank/DDBJ databases">
        <authorList>
            <person name="Varghese N."/>
            <person name="Submissions S."/>
        </authorList>
    </citation>
    <scope>NUCLEOTIDE SEQUENCE [LARGE SCALE GENOMIC DNA]</scope>
    <source>
        <strain evidence="3">DSM 23439</strain>
    </source>
</reference>